<dbReference type="InterPro" id="IPR010982">
    <property type="entry name" value="Lambda_DNA-bd_dom_sf"/>
</dbReference>
<reference evidence="4 5" key="1">
    <citation type="journal article" date="2018" name="J. Microbiol.">
        <title>Salicibibacter kimchii gen. nov., sp. nov., a moderately halophilic and alkalitolerant bacterium in the family Bacillaceae, isolated from kimchi.</title>
        <authorList>
            <person name="Jang J.Y."/>
            <person name="Oh Y.J."/>
            <person name="Lim S.K."/>
            <person name="Park H.K."/>
            <person name="Lee C."/>
            <person name="Kim J.Y."/>
            <person name="Lee M.A."/>
            <person name="Choi H.J."/>
        </authorList>
    </citation>
    <scope>NUCLEOTIDE SEQUENCE [LARGE SCALE GENOMIC DNA]</scope>
    <source>
        <strain evidence="4 5">NKC1-1</strain>
    </source>
</reference>
<dbReference type="GO" id="GO:0003677">
    <property type="term" value="F:DNA binding"/>
    <property type="evidence" value="ECO:0007669"/>
    <property type="project" value="InterPro"/>
</dbReference>
<dbReference type="AlphaFoldDB" id="A0A345BVU2"/>
<evidence type="ECO:0000256" key="1">
    <source>
        <dbReference type="SAM" id="MobiDB-lite"/>
    </source>
</evidence>
<feature type="domain" description="HTH cro/C1-type" evidence="3">
    <location>
        <begin position="7"/>
        <end position="68"/>
    </location>
</feature>
<dbReference type="PANTHER" id="PTHR34475:SF1">
    <property type="entry name" value="CYTOSKELETON PROTEIN RODZ"/>
    <property type="match status" value="1"/>
</dbReference>
<name>A0A345BVU2_9BACI</name>
<keyword evidence="2" id="KW-0812">Transmembrane</keyword>
<accession>A0A345BVU2</accession>
<feature type="compositionally biased region" description="Acidic residues" evidence="1">
    <location>
        <begin position="225"/>
        <end position="240"/>
    </location>
</feature>
<evidence type="ECO:0000313" key="4">
    <source>
        <dbReference type="EMBL" id="AXF55073.1"/>
    </source>
</evidence>
<dbReference type="InterPro" id="IPR001387">
    <property type="entry name" value="Cro/C1-type_HTH"/>
</dbReference>
<feature type="region of interest" description="Disordered" evidence="1">
    <location>
        <begin position="225"/>
        <end position="257"/>
    </location>
</feature>
<organism evidence="4 5">
    <name type="scientific">Salicibibacter kimchii</name>
    <dbReference type="NCBI Taxonomy" id="2099786"/>
    <lineage>
        <taxon>Bacteria</taxon>
        <taxon>Bacillati</taxon>
        <taxon>Bacillota</taxon>
        <taxon>Bacilli</taxon>
        <taxon>Bacillales</taxon>
        <taxon>Bacillaceae</taxon>
        <taxon>Salicibibacter</taxon>
    </lineage>
</organism>
<dbReference type="Pfam" id="PF13413">
    <property type="entry name" value="HTH_25"/>
    <property type="match status" value="1"/>
</dbReference>
<gene>
    <name evidence="4" type="ORF">DT065_02945</name>
</gene>
<dbReference type="PANTHER" id="PTHR34475">
    <property type="match status" value="1"/>
</dbReference>
<evidence type="ECO:0000256" key="2">
    <source>
        <dbReference type="SAM" id="Phobius"/>
    </source>
</evidence>
<feature type="compositionally biased region" description="Low complexity" evidence="1">
    <location>
        <begin position="184"/>
        <end position="193"/>
    </location>
</feature>
<dbReference type="InterPro" id="IPR050400">
    <property type="entry name" value="Bact_Cytoskel_RodZ"/>
</dbReference>
<feature type="transmembrane region" description="Helical" evidence="2">
    <location>
        <begin position="108"/>
        <end position="128"/>
    </location>
</feature>
<keyword evidence="2" id="KW-1133">Transmembrane helix</keyword>
<keyword evidence="2" id="KW-0472">Membrane</keyword>
<evidence type="ECO:0000313" key="5">
    <source>
        <dbReference type="Proteomes" id="UP000252100"/>
    </source>
</evidence>
<sequence>MAELGQFLQEKREEKGWGLDEVQTRTKIQKRYLLAIEEGRYDDLPGTFYARAFIKSYAEALELEPEEVFADFEHDLPKPRKESVELPSRTAERSKTKRSSQEGEKKNSVLPSILVVFFLVSIVAVIWFSNIDGGDGNLASNEEEENGDLDIVNETSDEEEETQETNGNDENENDGGDNEENEENGNNGESENGQLTFEETTEGYNSIYTLDSDTVEITLEFDEEADSYVDFREEPDDDTSIVETAESPSEASEQDYDFSEHDSITINAGYTPALTIYVNGEELEYEIDPSERDFQRITIEKEDEPL</sequence>
<feature type="compositionally biased region" description="Acidic residues" evidence="1">
    <location>
        <begin position="155"/>
        <end position="183"/>
    </location>
</feature>
<dbReference type="EMBL" id="CP031092">
    <property type="protein sequence ID" value="AXF55073.1"/>
    <property type="molecule type" value="Genomic_DNA"/>
</dbReference>
<dbReference type="SMART" id="SM00530">
    <property type="entry name" value="HTH_XRE"/>
    <property type="match status" value="1"/>
</dbReference>
<proteinExistence type="predicted"/>
<dbReference type="OrthoDB" id="9797543at2"/>
<dbReference type="SUPFAM" id="SSF47413">
    <property type="entry name" value="lambda repressor-like DNA-binding domains"/>
    <property type="match status" value="1"/>
</dbReference>
<dbReference type="Gene3D" id="1.10.260.40">
    <property type="entry name" value="lambda repressor-like DNA-binding domains"/>
    <property type="match status" value="1"/>
</dbReference>
<dbReference type="KEGG" id="rue:DT065_02945"/>
<feature type="region of interest" description="Disordered" evidence="1">
    <location>
        <begin position="154"/>
        <end position="193"/>
    </location>
</feature>
<keyword evidence="5" id="KW-1185">Reference proteome</keyword>
<dbReference type="RefSeq" id="WP_114370731.1">
    <property type="nucleotide sequence ID" value="NZ_CP031092.1"/>
</dbReference>
<evidence type="ECO:0000259" key="3">
    <source>
        <dbReference type="SMART" id="SM00530"/>
    </source>
</evidence>
<protein>
    <submittedName>
        <fullName evidence="4">Helix-turn-helix domain-containing protein</fullName>
    </submittedName>
</protein>
<feature type="region of interest" description="Disordered" evidence="1">
    <location>
        <begin position="73"/>
        <end position="104"/>
    </location>
</feature>
<dbReference type="Proteomes" id="UP000252100">
    <property type="component" value="Chromosome"/>
</dbReference>